<evidence type="ECO:0000313" key="2">
    <source>
        <dbReference type="EMBL" id="GAA4871426.1"/>
    </source>
</evidence>
<dbReference type="SUPFAM" id="SSF56935">
    <property type="entry name" value="Porins"/>
    <property type="match status" value="1"/>
</dbReference>
<dbReference type="Proteomes" id="UP001499988">
    <property type="component" value="Unassembled WGS sequence"/>
</dbReference>
<dbReference type="Gene3D" id="2.40.160.10">
    <property type="entry name" value="Porin"/>
    <property type="match status" value="1"/>
</dbReference>
<evidence type="ECO:0000256" key="1">
    <source>
        <dbReference type="SAM" id="SignalP"/>
    </source>
</evidence>
<name>A0ABP9EDD9_9GAMM</name>
<accession>A0ABP9EDD9</accession>
<dbReference type="EMBL" id="BAABJZ010000002">
    <property type="protein sequence ID" value="GAA4871426.1"/>
    <property type="molecule type" value="Genomic_DNA"/>
</dbReference>
<keyword evidence="3" id="KW-1185">Reference proteome</keyword>
<keyword evidence="1" id="KW-0732">Signal</keyword>
<sequence length="396" mass="44034">MSSTFRIHSTAIAVAALMGTAFSAQANLTNPEISLVLDGHYQSGERALGEREEGFALGHTELAISAAVDDKFYGKLTTVLESHEGEIEVGLEEAFIQTLAMPWALSVRAGRFLSEIGYLNNQHLHSDAFVERPAAYRAFLGGHYFDDGIRLNWIAPTDTYWELGTEVFGGDPLQAEGLDHAETVGVYHLYSKWGGDIGLAHSWQAGISWLRNENGQGGVHEEHAEDLLDDHDHDHSHGAEFTGRDLFNVSAVYKWAPGGNYKYNHLTISAEYFYLDSPFAGEEHDHDHHALAEEAGADYFDGWYVSGVYQISPSWSAGLRYGQMSAGLMEAHGDHSHYHPADIKETEAMLAWHPSHFSTVRLQYSHQDVHGLDHADDHQFTLQYVMTLGAHDAHQF</sequence>
<dbReference type="InterPro" id="IPR023614">
    <property type="entry name" value="Porin_dom_sf"/>
</dbReference>
<feature type="chain" id="PRO_5046375981" evidence="1">
    <location>
        <begin position="27"/>
        <end position="396"/>
    </location>
</feature>
<proteinExistence type="predicted"/>
<reference evidence="3" key="1">
    <citation type="journal article" date="2019" name="Int. J. Syst. Evol. Microbiol.">
        <title>The Global Catalogue of Microorganisms (GCM) 10K type strain sequencing project: providing services to taxonomists for standard genome sequencing and annotation.</title>
        <authorList>
            <consortium name="The Broad Institute Genomics Platform"/>
            <consortium name="The Broad Institute Genome Sequencing Center for Infectious Disease"/>
            <person name="Wu L."/>
            <person name="Ma J."/>
        </authorList>
    </citation>
    <scope>NUCLEOTIDE SEQUENCE [LARGE SCALE GENOMIC DNA]</scope>
    <source>
        <strain evidence="3">JCM 18401</strain>
    </source>
</reference>
<protein>
    <submittedName>
        <fullName evidence="2">TonB-dependent receptor</fullName>
    </submittedName>
</protein>
<dbReference type="RefSeq" id="WP_345332033.1">
    <property type="nucleotide sequence ID" value="NZ_BAABJZ010000002.1"/>
</dbReference>
<comment type="caution">
    <text evidence="2">The sequence shown here is derived from an EMBL/GenBank/DDBJ whole genome shotgun (WGS) entry which is preliminary data.</text>
</comment>
<keyword evidence="2" id="KW-0675">Receptor</keyword>
<evidence type="ECO:0000313" key="3">
    <source>
        <dbReference type="Proteomes" id="UP001499988"/>
    </source>
</evidence>
<organism evidence="2 3">
    <name type="scientific">Ferrimonas pelagia</name>
    <dbReference type="NCBI Taxonomy" id="1177826"/>
    <lineage>
        <taxon>Bacteria</taxon>
        <taxon>Pseudomonadati</taxon>
        <taxon>Pseudomonadota</taxon>
        <taxon>Gammaproteobacteria</taxon>
        <taxon>Alteromonadales</taxon>
        <taxon>Ferrimonadaceae</taxon>
        <taxon>Ferrimonas</taxon>
    </lineage>
</organism>
<feature type="signal peptide" evidence="1">
    <location>
        <begin position="1"/>
        <end position="26"/>
    </location>
</feature>
<gene>
    <name evidence="2" type="ORF">GCM10023333_00260</name>
</gene>